<accession>A0A9W4AXT9</accession>
<dbReference type="PRINTS" id="PR01438">
    <property type="entry name" value="UNVRSLSTRESS"/>
</dbReference>
<dbReference type="PANTHER" id="PTHR46268">
    <property type="entry name" value="STRESS RESPONSE PROTEIN NHAX"/>
    <property type="match status" value="1"/>
</dbReference>
<evidence type="ECO:0000256" key="1">
    <source>
        <dbReference type="ARBA" id="ARBA00008791"/>
    </source>
</evidence>
<dbReference type="PANTHER" id="PTHR46268:SF6">
    <property type="entry name" value="UNIVERSAL STRESS PROTEIN UP12"/>
    <property type="match status" value="1"/>
</dbReference>
<dbReference type="RefSeq" id="WP_163724711.1">
    <property type="nucleotide sequence ID" value="NZ_AP022601.1"/>
</dbReference>
<dbReference type="Pfam" id="PF00582">
    <property type="entry name" value="Usp"/>
    <property type="match status" value="2"/>
</dbReference>
<evidence type="ECO:0000313" key="4">
    <source>
        <dbReference type="Proteomes" id="UP000465785"/>
    </source>
</evidence>
<evidence type="ECO:0000259" key="2">
    <source>
        <dbReference type="Pfam" id="PF00582"/>
    </source>
</evidence>
<comment type="similarity">
    <text evidence="1">Belongs to the universal stress protein A family.</text>
</comment>
<gene>
    <name evidence="3" type="ORF">MGALJ_01400</name>
</gene>
<dbReference type="KEGG" id="mgau:MGALJ_01400"/>
<proteinExistence type="inferred from homology"/>
<protein>
    <submittedName>
        <fullName evidence="3">Universal stress protein UspA</fullName>
    </submittedName>
</protein>
<dbReference type="InterPro" id="IPR006016">
    <property type="entry name" value="UspA"/>
</dbReference>
<reference evidence="3 4" key="1">
    <citation type="journal article" date="2019" name="Emerg. Microbes Infect.">
        <title>Comprehensive subspecies identification of 175 nontuberculous mycobacteria species based on 7547 genomic profiles.</title>
        <authorList>
            <person name="Matsumoto Y."/>
            <person name="Kinjo T."/>
            <person name="Motooka D."/>
            <person name="Nabeya D."/>
            <person name="Jung N."/>
            <person name="Uechi K."/>
            <person name="Horii T."/>
            <person name="Iida T."/>
            <person name="Fujita J."/>
            <person name="Nakamura S."/>
        </authorList>
    </citation>
    <scope>NUCLEOTIDE SEQUENCE [LARGE SCALE GENOMIC DNA]</scope>
    <source>
        <strain evidence="3 4">JCM 6399</strain>
    </source>
</reference>
<name>A0A9W4AXT9_9MYCO</name>
<dbReference type="Proteomes" id="UP000465785">
    <property type="component" value="Chromosome"/>
</dbReference>
<dbReference type="InterPro" id="IPR014729">
    <property type="entry name" value="Rossmann-like_a/b/a_fold"/>
</dbReference>
<organism evidence="3 4">
    <name type="scientific">Mycobacterium gallinarum</name>
    <dbReference type="NCBI Taxonomy" id="39689"/>
    <lineage>
        <taxon>Bacteria</taxon>
        <taxon>Bacillati</taxon>
        <taxon>Actinomycetota</taxon>
        <taxon>Actinomycetes</taxon>
        <taxon>Mycobacteriales</taxon>
        <taxon>Mycobacteriaceae</taxon>
        <taxon>Mycobacterium</taxon>
    </lineage>
</organism>
<evidence type="ECO:0000313" key="3">
    <source>
        <dbReference type="EMBL" id="BBY90471.1"/>
    </source>
</evidence>
<dbReference type="SUPFAM" id="SSF52402">
    <property type="entry name" value="Adenine nucleotide alpha hydrolases-like"/>
    <property type="match status" value="2"/>
</dbReference>
<sequence length="299" mass="32136">MSTRIVHHGVVFGADGSAASRGAVRWAAREAVMRHTRLAIVHVADSISVPASTLAWPGGRVPDEMFEMRENDARNVIAEAISAAQGAVAGERPEIDSELLFGRPVPSLVDLSKDAQMVVVGRRGRTGRHQRLLGSVSSGLIHHAHCPVAVINDEDSSLSPSSARLPVLVGVDGSQDSESALAMAFDEASWRGVDLVALRVLWNADVSLFGMEWADLRRVAEKTLAESIAAWKCRYPEVNVRVVVEFEDPARRLLEQSETAQLVVVGNRGRGAVAEMFLGSVSSALAKDAPTPVLVARQR</sequence>
<keyword evidence="4" id="KW-1185">Reference proteome</keyword>
<dbReference type="Gene3D" id="3.40.50.620">
    <property type="entry name" value="HUPs"/>
    <property type="match status" value="2"/>
</dbReference>
<feature type="domain" description="UspA" evidence="2">
    <location>
        <begin position="10"/>
        <end position="151"/>
    </location>
</feature>
<feature type="domain" description="UspA" evidence="2">
    <location>
        <begin position="166"/>
        <end position="297"/>
    </location>
</feature>
<dbReference type="EMBL" id="AP022601">
    <property type="protein sequence ID" value="BBY90471.1"/>
    <property type="molecule type" value="Genomic_DNA"/>
</dbReference>
<dbReference type="AlphaFoldDB" id="A0A9W4AXT9"/>
<dbReference type="InterPro" id="IPR006015">
    <property type="entry name" value="Universal_stress_UspA"/>
</dbReference>